<dbReference type="GO" id="GO:0000976">
    <property type="term" value="F:transcription cis-regulatory region binding"/>
    <property type="evidence" value="ECO:0007669"/>
    <property type="project" value="TreeGrafter"/>
</dbReference>
<evidence type="ECO:0000259" key="5">
    <source>
        <dbReference type="PROSITE" id="PS50977"/>
    </source>
</evidence>
<dbReference type="Pfam" id="PF00440">
    <property type="entry name" value="TetR_N"/>
    <property type="match status" value="1"/>
</dbReference>
<protein>
    <submittedName>
        <fullName evidence="6">Biofilm operon icaADBC HTH-type negative transcriptional regulator IcaR protein</fullName>
        <ecNumber evidence="6">6.3.2.1</ecNumber>
    </submittedName>
</protein>
<gene>
    <name evidence="6" type="primary">icaR</name>
    <name evidence="6" type="ORF">SSPSH_000899</name>
</gene>
<dbReference type="RefSeq" id="WP_006913886.1">
    <property type="nucleotide sequence ID" value="NZ_AFNV02000005.1"/>
</dbReference>
<dbReference type="InterPro" id="IPR050109">
    <property type="entry name" value="HTH-type_TetR-like_transc_reg"/>
</dbReference>
<dbReference type="Gene3D" id="1.10.10.60">
    <property type="entry name" value="Homeodomain-like"/>
    <property type="match status" value="1"/>
</dbReference>
<dbReference type="SUPFAM" id="SSF46689">
    <property type="entry name" value="Homeodomain-like"/>
    <property type="match status" value="1"/>
</dbReference>
<name>U2EQK4_9GAMM</name>
<proteinExistence type="predicted"/>
<dbReference type="GO" id="GO:0004592">
    <property type="term" value="F:pantoate-beta-alanine ligase activity"/>
    <property type="evidence" value="ECO:0007669"/>
    <property type="project" value="UniProtKB-EC"/>
</dbReference>
<sequence length="200" mass="22834">MNDAAASTAERIETTALALFARQGYEATTLAQIAEGVGIRKPSLYNHIESKESLFLYLVGQVEAAFFAIQDASLARYELACTEERLHALVEDLSTFIFTESQGAFYKRCLLFPPEPLDAQIRAINAQNEARIDEALRALYIQGRNEGYWHRLDERAFLDAFYCLMDGLYSQRFIYSHAEYERRLASSWRVFWAGLVHVDA</sequence>
<keyword evidence="7" id="KW-1185">Reference proteome</keyword>
<dbReference type="SUPFAM" id="SSF48498">
    <property type="entry name" value="Tetracyclin repressor-like, C-terminal domain"/>
    <property type="match status" value="1"/>
</dbReference>
<evidence type="ECO:0000256" key="3">
    <source>
        <dbReference type="ARBA" id="ARBA00023163"/>
    </source>
</evidence>
<keyword evidence="3" id="KW-0804">Transcription</keyword>
<dbReference type="InterPro" id="IPR036271">
    <property type="entry name" value="Tet_transcr_reg_TetR-rel_C_sf"/>
</dbReference>
<dbReference type="EMBL" id="AFNV02000005">
    <property type="protein sequence ID" value="ERJ20035.1"/>
    <property type="molecule type" value="Genomic_DNA"/>
</dbReference>
<accession>U2EQK4</accession>
<dbReference type="InterPro" id="IPR001647">
    <property type="entry name" value="HTH_TetR"/>
</dbReference>
<comment type="caution">
    <text evidence="6">The sequence shown here is derived from an EMBL/GenBank/DDBJ whole genome shotgun (WGS) entry which is preliminary data.</text>
</comment>
<dbReference type="OrthoDB" id="5705802at2"/>
<dbReference type="Proteomes" id="UP000006242">
    <property type="component" value="Unassembled WGS sequence"/>
</dbReference>
<keyword evidence="6" id="KW-0436">Ligase</keyword>
<dbReference type="eggNOG" id="COG1309">
    <property type="taxonomic scope" value="Bacteria"/>
</dbReference>
<evidence type="ECO:0000256" key="4">
    <source>
        <dbReference type="PROSITE-ProRule" id="PRU00335"/>
    </source>
</evidence>
<evidence type="ECO:0000313" key="6">
    <source>
        <dbReference type="EMBL" id="ERJ20035.1"/>
    </source>
</evidence>
<dbReference type="AlphaFoldDB" id="U2EQK4"/>
<dbReference type="PANTHER" id="PTHR30055">
    <property type="entry name" value="HTH-TYPE TRANSCRIPTIONAL REGULATOR RUTR"/>
    <property type="match status" value="1"/>
</dbReference>
<dbReference type="PRINTS" id="PR00455">
    <property type="entry name" value="HTHTETR"/>
</dbReference>
<dbReference type="PANTHER" id="PTHR30055:SF238">
    <property type="entry name" value="MYCOFACTOCIN BIOSYNTHESIS TRANSCRIPTIONAL REGULATOR MFTR-RELATED"/>
    <property type="match status" value="1"/>
</dbReference>
<evidence type="ECO:0000256" key="2">
    <source>
        <dbReference type="ARBA" id="ARBA00023125"/>
    </source>
</evidence>
<evidence type="ECO:0000256" key="1">
    <source>
        <dbReference type="ARBA" id="ARBA00023015"/>
    </source>
</evidence>
<evidence type="ECO:0000313" key="7">
    <source>
        <dbReference type="Proteomes" id="UP000006242"/>
    </source>
</evidence>
<organism evidence="6 7">
    <name type="scientific">Salinisphaera shabanensis E1L3A</name>
    <dbReference type="NCBI Taxonomy" id="1033802"/>
    <lineage>
        <taxon>Bacteria</taxon>
        <taxon>Pseudomonadati</taxon>
        <taxon>Pseudomonadota</taxon>
        <taxon>Gammaproteobacteria</taxon>
        <taxon>Salinisphaerales</taxon>
        <taxon>Salinisphaeraceae</taxon>
        <taxon>Salinisphaera</taxon>
    </lineage>
</organism>
<keyword evidence="2 4" id="KW-0238">DNA-binding</keyword>
<dbReference type="EC" id="6.3.2.1" evidence="6"/>
<reference evidence="6 7" key="1">
    <citation type="journal article" date="2011" name="J. Bacteriol.">
        <title>Genome sequence of Salinisphaera shabanensis, a gammaproteobacterium from the harsh, variable environment of the brine-seawater interface of the Shaban Deep in the Red Sea.</title>
        <authorList>
            <person name="Antunes A."/>
            <person name="Alam I."/>
            <person name="Bajic V.B."/>
            <person name="Stingl U."/>
        </authorList>
    </citation>
    <scope>NUCLEOTIDE SEQUENCE [LARGE SCALE GENOMIC DNA]</scope>
    <source>
        <strain evidence="6 7">E1L3A</strain>
    </source>
</reference>
<dbReference type="GO" id="GO:0003700">
    <property type="term" value="F:DNA-binding transcription factor activity"/>
    <property type="evidence" value="ECO:0007669"/>
    <property type="project" value="TreeGrafter"/>
</dbReference>
<feature type="DNA-binding region" description="H-T-H motif" evidence="4">
    <location>
        <begin position="29"/>
        <end position="48"/>
    </location>
</feature>
<feature type="domain" description="HTH tetR-type" evidence="5">
    <location>
        <begin position="6"/>
        <end position="66"/>
    </location>
</feature>
<dbReference type="PROSITE" id="PS50977">
    <property type="entry name" value="HTH_TETR_2"/>
    <property type="match status" value="1"/>
</dbReference>
<keyword evidence="1" id="KW-0805">Transcription regulation</keyword>
<reference evidence="6 7" key="2">
    <citation type="journal article" date="2013" name="PLoS ONE">
        <title>INDIGO - INtegrated Data Warehouse of MIcrobial GenOmes with Examples from the Red Sea Extremophiles.</title>
        <authorList>
            <person name="Alam I."/>
            <person name="Antunes A."/>
            <person name="Kamau A.A."/>
            <person name="Ba Alawi W."/>
            <person name="Kalkatawi M."/>
            <person name="Stingl U."/>
            <person name="Bajic V.B."/>
        </authorList>
    </citation>
    <scope>NUCLEOTIDE SEQUENCE [LARGE SCALE GENOMIC DNA]</scope>
    <source>
        <strain evidence="6 7">E1L3A</strain>
    </source>
</reference>
<dbReference type="Gene3D" id="1.10.357.10">
    <property type="entry name" value="Tetracycline Repressor, domain 2"/>
    <property type="match status" value="1"/>
</dbReference>
<dbReference type="STRING" id="1033802.SSPSH_000899"/>
<dbReference type="InterPro" id="IPR009057">
    <property type="entry name" value="Homeodomain-like_sf"/>
</dbReference>